<dbReference type="RefSeq" id="WP_216419322.1">
    <property type="nucleotide sequence ID" value="NZ_JAHLQK010000007.1"/>
</dbReference>
<keyword evidence="10" id="KW-1185">Reference proteome</keyword>
<dbReference type="InterPro" id="IPR003593">
    <property type="entry name" value="AAA+_ATPase"/>
</dbReference>
<evidence type="ECO:0000256" key="5">
    <source>
        <dbReference type="ARBA" id="ARBA00023163"/>
    </source>
</evidence>
<keyword evidence="2" id="KW-0067">ATP-binding</keyword>
<keyword evidence="5" id="KW-0804">Transcription</keyword>
<evidence type="ECO:0000256" key="2">
    <source>
        <dbReference type="ARBA" id="ARBA00022840"/>
    </source>
</evidence>
<dbReference type="PROSITE" id="PS50045">
    <property type="entry name" value="SIGMA54_INTERACT_4"/>
    <property type="match status" value="1"/>
</dbReference>
<feature type="domain" description="Response regulatory" evidence="8">
    <location>
        <begin position="5"/>
        <end position="119"/>
    </location>
</feature>
<proteinExistence type="predicted"/>
<evidence type="ECO:0000259" key="8">
    <source>
        <dbReference type="PROSITE" id="PS50110"/>
    </source>
</evidence>
<keyword evidence="6" id="KW-0597">Phosphoprotein</keyword>
<dbReference type="PROSITE" id="PS00688">
    <property type="entry name" value="SIGMA54_INTERACT_3"/>
    <property type="match status" value="1"/>
</dbReference>
<dbReference type="Pfam" id="PF00072">
    <property type="entry name" value="Response_reg"/>
    <property type="match status" value="1"/>
</dbReference>
<dbReference type="PANTHER" id="PTHR32071:SF57">
    <property type="entry name" value="C4-DICARBOXYLATE TRANSPORT TRANSCRIPTIONAL REGULATORY PROTEIN DCTD"/>
    <property type="match status" value="1"/>
</dbReference>
<evidence type="ECO:0000313" key="10">
    <source>
        <dbReference type="Proteomes" id="UP000779508"/>
    </source>
</evidence>
<dbReference type="SMART" id="SM00448">
    <property type="entry name" value="REC"/>
    <property type="match status" value="1"/>
</dbReference>
<comment type="caution">
    <text evidence="9">The sequence shown here is derived from an EMBL/GenBank/DDBJ whole genome shotgun (WGS) entry which is preliminary data.</text>
</comment>
<keyword evidence="4" id="KW-0238">DNA-binding</keyword>
<keyword evidence="1" id="KW-0547">Nucleotide-binding</keyword>
<dbReference type="Pfam" id="PF02954">
    <property type="entry name" value="HTH_8"/>
    <property type="match status" value="1"/>
</dbReference>
<dbReference type="InterPro" id="IPR058031">
    <property type="entry name" value="AAA_lid_NorR"/>
</dbReference>
<dbReference type="InterPro" id="IPR002197">
    <property type="entry name" value="HTH_Fis"/>
</dbReference>
<evidence type="ECO:0000256" key="6">
    <source>
        <dbReference type="PROSITE-ProRule" id="PRU00169"/>
    </source>
</evidence>
<dbReference type="EMBL" id="JAHLQK010000007">
    <property type="protein sequence ID" value="MBU5678058.1"/>
    <property type="molecule type" value="Genomic_DNA"/>
</dbReference>
<dbReference type="PROSITE" id="PS50110">
    <property type="entry name" value="RESPONSE_REGULATORY"/>
    <property type="match status" value="1"/>
</dbReference>
<dbReference type="InterPro" id="IPR025943">
    <property type="entry name" value="Sigma_54_int_dom_ATP-bd_2"/>
</dbReference>
<gene>
    <name evidence="9" type="ORF">KQI88_16725</name>
</gene>
<reference evidence="9 10" key="1">
    <citation type="submission" date="2021-06" db="EMBL/GenBank/DDBJ databases">
        <authorList>
            <person name="Sun Q."/>
            <person name="Li D."/>
        </authorList>
    </citation>
    <scope>NUCLEOTIDE SEQUENCE [LARGE SCALE GENOMIC DNA]</scope>
    <source>
        <strain evidence="9 10">MSJ-5</strain>
    </source>
</reference>
<dbReference type="InterPro" id="IPR001789">
    <property type="entry name" value="Sig_transdc_resp-reg_receiver"/>
</dbReference>
<dbReference type="Pfam" id="PF25601">
    <property type="entry name" value="AAA_lid_14"/>
    <property type="match status" value="1"/>
</dbReference>
<dbReference type="PROSITE" id="PS00675">
    <property type="entry name" value="SIGMA54_INTERACT_1"/>
    <property type="match status" value="1"/>
</dbReference>
<dbReference type="Proteomes" id="UP000779508">
    <property type="component" value="Unassembled WGS sequence"/>
</dbReference>
<dbReference type="InterPro" id="IPR002078">
    <property type="entry name" value="Sigma_54_int"/>
</dbReference>
<dbReference type="InterPro" id="IPR025662">
    <property type="entry name" value="Sigma_54_int_dom_ATP-bd_1"/>
</dbReference>
<dbReference type="InterPro" id="IPR025944">
    <property type="entry name" value="Sigma_54_int_dom_CS"/>
</dbReference>
<protein>
    <submittedName>
        <fullName evidence="9">Sigma-54 dependent transcriptional regulator</fullName>
    </submittedName>
</protein>
<organism evidence="9 10">
    <name type="scientific">Alkaliphilus flagellatus</name>
    <dbReference type="NCBI Taxonomy" id="2841507"/>
    <lineage>
        <taxon>Bacteria</taxon>
        <taxon>Bacillati</taxon>
        <taxon>Bacillota</taxon>
        <taxon>Clostridia</taxon>
        <taxon>Peptostreptococcales</taxon>
        <taxon>Natronincolaceae</taxon>
        <taxon>Alkaliphilus</taxon>
    </lineage>
</organism>
<name>A0ABS6G8Y1_9FIRM</name>
<evidence type="ECO:0000256" key="4">
    <source>
        <dbReference type="ARBA" id="ARBA00023125"/>
    </source>
</evidence>
<dbReference type="Pfam" id="PF00158">
    <property type="entry name" value="Sigma54_activat"/>
    <property type="match status" value="1"/>
</dbReference>
<keyword evidence="3" id="KW-0805">Transcription regulation</keyword>
<sequence length="440" mass="49796">MRPFRVLLVDDEEKFITLLQQRLTRKGYSVEVSNCSLKALNIIEETEFDVALFDIMMSGMDGLELLEKAKKIQPNLEIIMLTGYATVDTAIEAMKKGAYDYLTKPIKPIELELILQKAIDRKKLQEYSSNLIETIQRTNRKREIIGNSDVIINLKYMINRVSDSPLPVLILGESGTGKELVANALHYSSCRAHHPFVPINASAIPNQLLESELFGHVKGAFTGAQVNKKGLVELANEGTLFLDEIGDMEASLQVKLLRFLDTGEFRPVGGTVTKKTNVRVVAATNINLEQAIEEGRFREDLYYRLSVVTLSVPPLRERGRDALLLAEHFLRQSNTKKKLSKETEIFLLNYNFPGNVRELANLIERGILLSKGKELMPQDFFAGEVYGKNNVKSLALEDIEKEHIGQVLEKTGWNKTEAAKILKIGLRTLYRKIDEYELRQ</sequence>
<evidence type="ECO:0000256" key="1">
    <source>
        <dbReference type="ARBA" id="ARBA00022741"/>
    </source>
</evidence>
<evidence type="ECO:0000259" key="7">
    <source>
        <dbReference type="PROSITE" id="PS50045"/>
    </source>
</evidence>
<evidence type="ECO:0000256" key="3">
    <source>
        <dbReference type="ARBA" id="ARBA00023015"/>
    </source>
</evidence>
<feature type="modified residue" description="4-aspartylphosphate" evidence="6">
    <location>
        <position position="54"/>
    </location>
</feature>
<accession>A0ABS6G8Y1</accession>
<dbReference type="SMART" id="SM00382">
    <property type="entry name" value="AAA"/>
    <property type="match status" value="1"/>
</dbReference>
<feature type="domain" description="Sigma-54 factor interaction" evidence="7">
    <location>
        <begin position="144"/>
        <end position="368"/>
    </location>
</feature>
<dbReference type="CDD" id="cd00009">
    <property type="entry name" value="AAA"/>
    <property type="match status" value="1"/>
</dbReference>
<evidence type="ECO:0000313" key="9">
    <source>
        <dbReference type="EMBL" id="MBU5678058.1"/>
    </source>
</evidence>
<dbReference type="PANTHER" id="PTHR32071">
    <property type="entry name" value="TRANSCRIPTIONAL REGULATORY PROTEIN"/>
    <property type="match status" value="1"/>
</dbReference>
<dbReference type="PROSITE" id="PS00676">
    <property type="entry name" value="SIGMA54_INTERACT_2"/>
    <property type="match status" value="1"/>
</dbReference>